<protein>
    <submittedName>
        <fullName evidence="1">Histone-lysine N-methyltransferase ATX5-like</fullName>
    </submittedName>
</protein>
<accession>A0A2P2JFL4</accession>
<organism evidence="1">
    <name type="scientific">Rhizophora mucronata</name>
    <name type="common">Asiatic mangrove</name>
    <dbReference type="NCBI Taxonomy" id="61149"/>
    <lineage>
        <taxon>Eukaryota</taxon>
        <taxon>Viridiplantae</taxon>
        <taxon>Streptophyta</taxon>
        <taxon>Embryophyta</taxon>
        <taxon>Tracheophyta</taxon>
        <taxon>Spermatophyta</taxon>
        <taxon>Magnoliopsida</taxon>
        <taxon>eudicotyledons</taxon>
        <taxon>Gunneridae</taxon>
        <taxon>Pentapetalae</taxon>
        <taxon>rosids</taxon>
        <taxon>fabids</taxon>
        <taxon>Malpighiales</taxon>
        <taxon>Rhizophoraceae</taxon>
        <taxon>Rhizophora</taxon>
    </lineage>
</organism>
<sequence length="46" mass="5378">MHMLFLLNQSDLLLKRGSRNCSLFYKKNMNQFLLSGRQNAVLYVDG</sequence>
<evidence type="ECO:0000313" key="1">
    <source>
        <dbReference type="EMBL" id="MBW92239.1"/>
    </source>
</evidence>
<dbReference type="EMBL" id="GGEC01011756">
    <property type="protein sequence ID" value="MBW92239.1"/>
    <property type="molecule type" value="Transcribed_RNA"/>
</dbReference>
<proteinExistence type="predicted"/>
<dbReference type="GO" id="GO:0032259">
    <property type="term" value="P:methylation"/>
    <property type="evidence" value="ECO:0007669"/>
    <property type="project" value="UniProtKB-KW"/>
</dbReference>
<dbReference type="GO" id="GO:0008168">
    <property type="term" value="F:methyltransferase activity"/>
    <property type="evidence" value="ECO:0007669"/>
    <property type="project" value="UniProtKB-KW"/>
</dbReference>
<reference evidence="1" key="1">
    <citation type="submission" date="2018-02" db="EMBL/GenBank/DDBJ databases">
        <title>Rhizophora mucronata_Transcriptome.</title>
        <authorList>
            <person name="Meera S.P."/>
            <person name="Sreeshan A."/>
            <person name="Augustine A."/>
        </authorList>
    </citation>
    <scope>NUCLEOTIDE SEQUENCE</scope>
    <source>
        <tissue evidence="1">Leaf</tissue>
    </source>
</reference>
<dbReference type="AlphaFoldDB" id="A0A2P2JFL4"/>
<keyword evidence="1" id="KW-0489">Methyltransferase</keyword>
<keyword evidence="1" id="KW-0808">Transferase</keyword>
<name>A0A2P2JFL4_RHIMU</name>